<gene>
    <name evidence="1" type="ORF">A7P89_09425</name>
</gene>
<name>A0A1A9RKJ2_EIKCO</name>
<evidence type="ECO:0000313" key="2">
    <source>
        <dbReference type="Proteomes" id="UP000078103"/>
    </source>
</evidence>
<sequence length="114" mass="12739">MHIDNAPEFSTTEEHIAELYRRIDGLSDRIESFDSVFYPICLAIRLQSPLFFDEITSGMETVHRQKIKEAAKADSPIDPNKVYALERFLATAKLVRESAENIQSEVAAAGKPAG</sequence>
<reference evidence="2" key="1">
    <citation type="submission" date="2016-05" db="EMBL/GenBank/DDBJ databases">
        <title>Draft genome of Corynebacterium afermentans subsp. afermentans LCDC 88199T.</title>
        <authorList>
            <person name="Bernier A.-M."/>
            <person name="Bernard K."/>
        </authorList>
    </citation>
    <scope>NUCLEOTIDE SEQUENCE [LARGE SCALE GENOMIC DNA]</scope>
    <source>
        <strain evidence="2">NML120819</strain>
    </source>
</reference>
<organism evidence="1 2">
    <name type="scientific">Eikenella corrodens</name>
    <dbReference type="NCBI Taxonomy" id="539"/>
    <lineage>
        <taxon>Bacteria</taxon>
        <taxon>Pseudomonadati</taxon>
        <taxon>Pseudomonadota</taxon>
        <taxon>Betaproteobacteria</taxon>
        <taxon>Neisseriales</taxon>
        <taxon>Neisseriaceae</taxon>
        <taxon>Eikenella</taxon>
    </lineage>
</organism>
<proteinExistence type="predicted"/>
<dbReference type="EMBL" id="LXSH01000027">
    <property type="protein sequence ID" value="OAM20551.1"/>
    <property type="molecule type" value="Genomic_DNA"/>
</dbReference>
<accession>A0A1A9RKJ2</accession>
<comment type="caution">
    <text evidence="1">The sequence shown here is derived from an EMBL/GenBank/DDBJ whole genome shotgun (WGS) entry which is preliminary data.</text>
</comment>
<evidence type="ECO:0000313" key="1">
    <source>
        <dbReference type="EMBL" id="OAM20551.1"/>
    </source>
</evidence>
<protein>
    <submittedName>
        <fullName evidence="1">Uncharacterized protein</fullName>
    </submittedName>
</protein>
<dbReference type="AlphaFoldDB" id="A0A1A9RKJ2"/>
<dbReference type="RefSeq" id="WP_023888066.1">
    <property type="nucleotide sequence ID" value="NZ_LXSH01000027.1"/>
</dbReference>
<dbReference type="Proteomes" id="UP000078103">
    <property type="component" value="Unassembled WGS sequence"/>
</dbReference>